<dbReference type="AlphaFoldDB" id="A0A423T8D7"/>
<keyword evidence="3 4" id="KW-0472">Membrane</keyword>
<keyword evidence="2 4" id="KW-1133">Transmembrane helix</keyword>
<comment type="similarity">
    <text evidence="4">Belongs to the copper transporter (Ctr) (TC 1.A.56) family. SLC31A subfamily.</text>
</comment>
<feature type="transmembrane region" description="Helical" evidence="4">
    <location>
        <begin position="73"/>
        <end position="94"/>
    </location>
</feature>
<dbReference type="OrthoDB" id="73901at2759"/>
<keyword evidence="4" id="KW-0187">Copper transport</keyword>
<feature type="transmembrane region" description="Helical" evidence="4">
    <location>
        <begin position="14"/>
        <end position="41"/>
    </location>
</feature>
<evidence type="ECO:0000256" key="3">
    <source>
        <dbReference type="ARBA" id="ARBA00023136"/>
    </source>
</evidence>
<evidence type="ECO:0000256" key="4">
    <source>
        <dbReference type="RuleBase" id="RU367022"/>
    </source>
</evidence>
<dbReference type="STRING" id="6689.A0A423T8D7"/>
<comment type="caution">
    <text evidence="5">The sequence shown here is derived from an EMBL/GenBank/DDBJ whole genome shotgun (WGS) entry which is preliminary data.</text>
</comment>
<dbReference type="PANTHER" id="PTHR12483">
    <property type="entry name" value="SOLUTE CARRIER FAMILY 31 COPPER TRANSPORTERS"/>
    <property type="match status" value="1"/>
</dbReference>
<protein>
    <recommendedName>
        <fullName evidence="4">Copper transport protein</fullName>
    </recommendedName>
</protein>
<evidence type="ECO:0000256" key="1">
    <source>
        <dbReference type="ARBA" id="ARBA00022692"/>
    </source>
</evidence>
<evidence type="ECO:0000256" key="2">
    <source>
        <dbReference type="ARBA" id="ARBA00022989"/>
    </source>
</evidence>
<keyword evidence="4" id="KW-0186">Copper</keyword>
<keyword evidence="6" id="KW-1185">Reference proteome</keyword>
<accession>A0A423T8D7</accession>
<evidence type="ECO:0000313" key="5">
    <source>
        <dbReference type="EMBL" id="ROT72715.1"/>
    </source>
</evidence>
<dbReference type="GO" id="GO:0005375">
    <property type="term" value="F:copper ion transmembrane transporter activity"/>
    <property type="evidence" value="ECO:0007669"/>
    <property type="project" value="UniProtKB-UniRule"/>
</dbReference>
<evidence type="ECO:0000313" key="6">
    <source>
        <dbReference type="Proteomes" id="UP000283509"/>
    </source>
</evidence>
<dbReference type="GO" id="GO:0016020">
    <property type="term" value="C:membrane"/>
    <property type="evidence" value="ECO:0007669"/>
    <property type="project" value="UniProtKB-SubCell"/>
</dbReference>
<dbReference type="Proteomes" id="UP000283509">
    <property type="component" value="Unassembled WGS sequence"/>
</dbReference>
<gene>
    <name evidence="5" type="ORF">C7M84_008877</name>
</gene>
<dbReference type="PANTHER" id="PTHR12483:SF115">
    <property type="entry name" value="COPPER TRANSPORT PROTEIN"/>
    <property type="match status" value="1"/>
</dbReference>
<organism evidence="5 6">
    <name type="scientific">Penaeus vannamei</name>
    <name type="common">Whiteleg shrimp</name>
    <name type="synonym">Litopenaeus vannamei</name>
    <dbReference type="NCBI Taxonomy" id="6689"/>
    <lineage>
        <taxon>Eukaryota</taxon>
        <taxon>Metazoa</taxon>
        <taxon>Ecdysozoa</taxon>
        <taxon>Arthropoda</taxon>
        <taxon>Crustacea</taxon>
        <taxon>Multicrustacea</taxon>
        <taxon>Malacostraca</taxon>
        <taxon>Eumalacostraca</taxon>
        <taxon>Eucarida</taxon>
        <taxon>Decapoda</taxon>
        <taxon>Dendrobranchiata</taxon>
        <taxon>Penaeoidea</taxon>
        <taxon>Penaeidae</taxon>
        <taxon>Penaeus</taxon>
    </lineage>
</organism>
<sequence>MHMSFYFSSKVYDFLFYGVNITTTWGMVSLCLGLVSLSILAEGFKVARSQLLKVAMSRRTGCTKYEVPERIKFHILQSFLHVIHLTIGYILMLIVMTYNAYFSIAIIGGAGLGYFFFALFDLPSKILGTSRTAVRKRSNSHTQGAEGNRHYGCASYGTTGTVPSSVVVPRPSSELEQDARESEHVGLAFENLRGDVDASGRVAKDCVGGKGCHAESEGGQSTEVDISDTDPLIPHDTIKVEVQVHAYPEE</sequence>
<keyword evidence="4" id="KW-0406">Ion transport</keyword>
<reference evidence="5 6" key="2">
    <citation type="submission" date="2019-01" db="EMBL/GenBank/DDBJ databases">
        <title>The decoding of complex shrimp genome reveals the adaptation for benthos swimmer, frequently molting mechanism and breeding impact on genome.</title>
        <authorList>
            <person name="Sun Y."/>
            <person name="Gao Y."/>
            <person name="Yu Y."/>
        </authorList>
    </citation>
    <scope>NUCLEOTIDE SEQUENCE [LARGE SCALE GENOMIC DNA]</scope>
    <source>
        <tissue evidence="5">Muscle</tissue>
    </source>
</reference>
<proteinExistence type="inferred from homology"/>
<dbReference type="InterPro" id="IPR007274">
    <property type="entry name" value="Cop_transporter"/>
</dbReference>
<dbReference type="Pfam" id="PF04145">
    <property type="entry name" value="Ctr"/>
    <property type="match status" value="2"/>
</dbReference>
<comment type="subcellular location">
    <subcellularLocation>
        <location evidence="4">Membrane</location>
        <topology evidence="4">Multi-pass membrane protein</topology>
    </subcellularLocation>
</comment>
<keyword evidence="1 4" id="KW-0812">Transmembrane</keyword>
<dbReference type="EMBL" id="QCYY01002116">
    <property type="protein sequence ID" value="ROT72715.1"/>
    <property type="molecule type" value="Genomic_DNA"/>
</dbReference>
<reference evidence="5 6" key="1">
    <citation type="submission" date="2018-04" db="EMBL/GenBank/DDBJ databases">
        <authorList>
            <person name="Zhang X."/>
            <person name="Yuan J."/>
            <person name="Li F."/>
            <person name="Xiang J."/>
        </authorList>
    </citation>
    <scope>NUCLEOTIDE SEQUENCE [LARGE SCALE GENOMIC DNA]</scope>
    <source>
        <tissue evidence="5">Muscle</tissue>
    </source>
</reference>
<name>A0A423T8D7_PENVA</name>
<feature type="transmembrane region" description="Helical" evidence="4">
    <location>
        <begin position="100"/>
        <end position="122"/>
    </location>
</feature>
<keyword evidence="4" id="KW-0813">Transport</keyword>